<dbReference type="Proteomes" id="UP001431209">
    <property type="component" value="Unassembled WGS sequence"/>
</dbReference>
<dbReference type="GO" id="GO:0016020">
    <property type="term" value="C:membrane"/>
    <property type="evidence" value="ECO:0007669"/>
    <property type="project" value="UniProtKB-SubCell"/>
</dbReference>
<gene>
    <name evidence="8" type="ORF">AKO1_012702</name>
</gene>
<evidence type="ECO:0000256" key="4">
    <source>
        <dbReference type="ARBA" id="ARBA00022968"/>
    </source>
</evidence>
<evidence type="ECO:0000256" key="5">
    <source>
        <dbReference type="ARBA" id="ARBA00022989"/>
    </source>
</evidence>
<dbReference type="PANTHER" id="PTHR23033">
    <property type="entry name" value="BETA1,3-GALACTOSYLTRANSFERASE"/>
    <property type="match status" value="1"/>
</dbReference>
<proteinExistence type="inferred from homology"/>
<dbReference type="AlphaFoldDB" id="A0AAW2YVB0"/>
<dbReference type="Gene3D" id="3.90.550.50">
    <property type="match status" value="1"/>
</dbReference>
<dbReference type="EMBL" id="JAOPGA020000762">
    <property type="protein sequence ID" value="KAL0481376.1"/>
    <property type="molecule type" value="Genomic_DNA"/>
</dbReference>
<accession>A0AAW2YVB0</accession>
<organism evidence="8 9">
    <name type="scientific">Acrasis kona</name>
    <dbReference type="NCBI Taxonomy" id="1008807"/>
    <lineage>
        <taxon>Eukaryota</taxon>
        <taxon>Discoba</taxon>
        <taxon>Heterolobosea</taxon>
        <taxon>Tetramitia</taxon>
        <taxon>Eutetramitia</taxon>
        <taxon>Acrasidae</taxon>
        <taxon>Acrasis</taxon>
    </lineage>
</organism>
<name>A0AAW2YVB0_9EUKA</name>
<evidence type="ECO:0000256" key="7">
    <source>
        <dbReference type="SAM" id="Phobius"/>
    </source>
</evidence>
<evidence type="ECO:0000256" key="6">
    <source>
        <dbReference type="ARBA" id="ARBA00023136"/>
    </source>
</evidence>
<comment type="caution">
    <text evidence="8">The sequence shown here is derived from an EMBL/GenBank/DDBJ whole genome shotgun (WGS) entry which is preliminary data.</text>
</comment>
<reference evidence="8 9" key="1">
    <citation type="submission" date="2024-03" db="EMBL/GenBank/DDBJ databases">
        <title>The Acrasis kona genome and developmental transcriptomes reveal deep origins of eukaryotic multicellular pathways.</title>
        <authorList>
            <person name="Sheikh S."/>
            <person name="Fu C.-J."/>
            <person name="Brown M.W."/>
            <person name="Baldauf S.L."/>
        </authorList>
    </citation>
    <scope>NUCLEOTIDE SEQUENCE [LARGE SCALE GENOMIC DNA]</scope>
    <source>
        <strain evidence="8 9">ATCC MYA-3509</strain>
    </source>
</reference>
<keyword evidence="5 7" id="KW-1133">Transmembrane helix</keyword>
<evidence type="ECO:0000256" key="1">
    <source>
        <dbReference type="ARBA" id="ARBA00004606"/>
    </source>
</evidence>
<evidence type="ECO:0000313" key="9">
    <source>
        <dbReference type="Proteomes" id="UP001431209"/>
    </source>
</evidence>
<evidence type="ECO:0000313" key="8">
    <source>
        <dbReference type="EMBL" id="KAL0481376.1"/>
    </source>
</evidence>
<dbReference type="InterPro" id="IPR026050">
    <property type="entry name" value="C1GALT1/C1GALT1_chp1"/>
</dbReference>
<evidence type="ECO:0000256" key="2">
    <source>
        <dbReference type="ARBA" id="ARBA00006462"/>
    </source>
</evidence>
<evidence type="ECO:0000256" key="3">
    <source>
        <dbReference type="ARBA" id="ARBA00022692"/>
    </source>
</evidence>
<comment type="similarity">
    <text evidence="2">Belongs to the glycosyltransferase 31 family. Beta3-Gal-T subfamily.</text>
</comment>
<comment type="subcellular location">
    <subcellularLocation>
        <location evidence="1">Membrane</location>
        <topology evidence="1">Single-pass type II membrane protein</topology>
    </subcellularLocation>
</comment>
<sequence>MSKLKRFRPAVLSIAVIFVTTLTIYFSVLNSYNGGPHIERVGNGRIEEQVLDHDINSGSQRKIENTPNKECAEFNEHQNNQIGVREEQVYLSMVSGSLKLEEKARHSYSAWMTFFKPENNFIVTTTPKDISLRSNYKSWFGDSNIVEVEGSKNDYWSAQYRFYYAMKNMYKTAVLREDEDVRWFFVADDDSFVIPLNMYRAIAYHNYRDLHKEPVFLGMCNYPYTDRFLGGAGVLISKPALKLLVDFESSCDEPIQKQAEDHYYDLDVPRCFLDIASKLNIQVSGCYSAPQMYDKMLIDRCSKVKSVVDVMQPHGFRSYLESMVSYHRYYKKEDIDDIKSFYPQNKYFDIGRCPHYFSLSTFKKEDEAKVKIKHRVVADSPSISIDVKRVDETNSDESILRAIGRKTKSDWTVIIGPSSCSDQQGLENMLYKYKSKSVHIFTGAASNKADSSRPLPLGSGLIVSKGWVAKVFKDCKAIDDESCIKSALQNARQHRIIVKGGEILEQHPLQFCTPEGKDHPDGKYRIDTRFVGIYGAYNGTCEHEVYEYGTQHFEMWLERQGMKNEEQD</sequence>
<keyword evidence="6 7" id="KW-0472">Membrane</keyword>
<keyword evidence="9" id="KW-1185">Reference proteome</keyword>
<feature type="transmembrane region" description="Helical" evidence="7">
    <location>
        <begin position="7"/>
        <end position="28"/>
    </location>
</feature>
<protein>
    <submittedName>
        <fullName evidence="8">Glycoprotein-N-acetylgalactosamine 3-beta-galactosyltransferase</fullName>
    </submittedName>
</protein>
<keyword evidence="3 7" id="KW-0812">Transmembrane</keyword>
<keyword evidence="4" id="KW-0735">Signal-anchor</keyword>